<organism evidence="1 2">
    <name type="scientific">Trichuris muris</name>
    <name type="common">Mouse whipworm</name>
    <dbReference type="NCBI Taxonomy" id="70415"/>
    <lineage>
        <taxon>Eukaryota</taxon>
        <taxon>Metazoa</taxon>
        <taxon>Ecdysozoa</taxon>
        <taxon>Nematoda</taxon>
        <taxon>Enoplea</taxon>
        <taxon>Dorylaimia</taxon>
        <taxon>Trichinellida</taxon>
        <taxon>Trichuridae</taxon>
        <taxon>Trichuris</taxon>
    </lineage>
</organism>
<reference evidence="1" key="1">
    <citation type="submission" date="2014-03" db="EMBL/GenBank/DDBJ databases">
        <title>The whipworm genome and dual-species transcriptomics of an intimate host-pathogen interaction.</title>
        <authorList>
            <person name="Foth B.J."/>
            <person name="Tsai I.J."/>
            <person name="Reid A.J."/>
            <person name="Bancroft A.J."/>
            <person name="Nichol S."/>
            <person name="Tracey A."/>
            <person name="Holroyd N."/>
            <person name="Cotton J.A."/>
            <person name="Stanley E.J."/>
            <person name="Zarowiecki M."/>
            <person name="Liu J.Z."/>
            <person name="Huckvale T."/>
            <person name="Cooper P.J."/>
            <person name="Grencis R.K."/>
            <person name="Berriman M."/>
        </authorList>
    </citation>
    <scope>NUCLEOTIDE SEQUENCE [LARGE SCALE GENOMIC DNA]</scope>
    <source>
        <strain evidence="1">Edinburgh</strain>
    </source>
</reference>
<dbReference type="Proteomes" id="UP000046395">
    <property type="component" value="Unassembled WGS sequence"/>
</dbReference>
<evidence type="ECO:0000313" key="2">
    <source>
        <dbReference type="WBParaSite" id="TMUE_0000001445.1"/>
    </source>
</evidence>
<protein>
    <submittedName>
        <fullName evidence="2 3">Arrestin-like N-terminal domain-containing protein</fullName>
    </submittedName>
</protein>
<name>A0A5S6Q2J7_TRIMR</name>
<accession>A0A5S6Q2J7</accession>
<evidence type="ECO:0000313" key="1">
    <source>
        <dbReference type="Proteomes" id="UP000046395"/>
    </source>
</evidence>
<dbReference type="AlphaFoldDB" id="A0A5S6Q2J7"/>
<dbReference type="WBParaSite" id="TMUE_0000001445.1">
    <property type="protein sequence ID" value="TMUE_0000001445.1"/>
    <property type="gene ID" value="WBGene00297339"/>
</dbReference>
<sequence>MIEESNRRREKGELATASFIPRHPPVLCSDFGDILTGQVRCQFPNSNDDVGDPNIAIIEQIGQEGIQQLANAQEYKPCYVMFSQAQVILPAKCVHTGIYPGIPLPQTERLRSSDSIEAHFACFPSASRTADVTNHSHQLDCTEQSTTEDAASLGTNPERIRGVRTRSHLTIRRKIVIPIELRPRFFRLQSLSIGGCYFGTTELQGSNYLKVTNYKREVKYAITVRQSSESTSGQIHLKMEINFTYDKIATMATFQGEIHLRLSEPPFVSMEAIQSTSNRDTFVRIPLQREMLSVGNTIRSSVMHHITLTKAHATLFSQRLTNFDETLMTRMVYVSPGKGAFYIVDDQPCPSMNYLAMQNFCLDDNVDRENDARCSNRKITKVRKKLRLGKVP</sequence>
<dbReference type="WBParaSite" id="TMUE_1000003895.1">
    <property type="protein sequence ID" value="TMUE_1000003895.1"/>
    <property type="gene ID" value="WBGene00298811"/>
</dbReference>
<evidence type="ECO:0000313" key="3">
    <source>
        <dbReference type="WBParaSite" id="TMUE_1000003895.1"/>
    </source>
</evidence>
<proteinExistence type="predicted"/>
<reference evidence="2 3" key="2">
    <citation type="submission" date="2019-12" db="UniProtKB">
        <authorList>
            <consortium name="WormBaseParasite"/>
        </authorList>
    </citation>
    <scope>IDENTIFICATION</scope>
</reference>
<keyword evidence="1" id="KW-1185">Reference proteome</keyword>